<reference evidence="1 2" key="1">
    <citation type="journal article" date="2018" name="Sci. Rep.">
        <title>Genomic signatures of local adaptation to the degree of environmental predictability in rotifers.</title>
        <authorList>
            <person name="Franch-Gras L."/>
            <person name="Hahn C."/>
            <person name="Garcia-Roger E.M."/>
            <person name="Carmona M.J."/>
            <person name="Serra M."/>
            <person name="Gomez A."/>
        </authorList>
    </citation>
    <scope>NUCLEOTIDE SEQUENCE [LARGE SCALE GENOMIC DNA]</scope>
    <source>
        <strain evidence="1">HYR1</strain>
    </source>
</reference>
<name>A0A3M7SZL5_BRAPC</name>
<evidence type="ECO:0000313" key="2">
    <source>
        <dbReference type="Proteomes" id="UP000276133"/>
    </source>
</evidence>
<sequence>MLWTFLATMELLSIKYSNSSKALPTSLGLMSNRYKLLLEEINFKNFEQSFNLVSFIEHFLIDLYSKIFDLSDFMLEKQCFWYILHSVLFSILSESEIKPKFGSEAKILPKKNTRAIRKTDRIIISSF</sequence>
<accession>A0A3M7SZL5</accession>
<protein>
    <submittedName>
        <fullName evidence="1">Uncharacterized protein</fullName>
    </submittedName>
</protein>
<evidence type="ECO:0000313" key="1">
    <source>
        <dbReference type="EMBL" id="RNA41125.1"/>
    </source>
</evidence>
<proteinExistence type="predicted"/>
<organism evidence="1 2">
    <name type="scientific">Brachionus plicatilis</name>
    <name type="common">Marine rotifer</name>
    <name type="synonym">Brachionus muelleri</name>
    <dbReference type="NCBI Taxonomy" id="10195"/>
    <lineage>
        <taxon>Eukaryota</taxon>
        <taxon>Metazoa</taxon>
        <taxon>Spiralia</taxon>
        <taxon>Gnathifera</taxon>
        <taxon>Rotifera</taxon>
        <taxon>Eurotatoria</taxon>
        <taxon>Monogononta</taxon>
        <taxon>Pseudotrocha</taxon>
        <taxon>Ploima</taxon>
        <taxon>Brachionidae</taxon>
        <taxon>Brachionus</taxon>
    </lineage>
</organism>
<comment type="caution">
    <text evidence="1">The sequence shown here is derived from an EMBL/GenBank/DDBJ whole genome shotgun (WGS) entry which is preliminary data.</text>
</comment>
<dbReference type="Proteomes" id="UP000276133">
    <property type="component" value="Unassembled WGS sequence"/>
</dbReference>
<dbReference type="EMBL" id="REGN01000556">
    <property type="protein sequence ID" value="RNA41125.1"/>
    <property type="molecule type" value="Genomic_DNA"/>
</dbReference>
<gene>
    <name evidence="1" type="ORF">BpHYR1_048394</name>
</gene>
<keyword evidence="2" id="KW-1185">Reference proteome</keyword>
<dbReference type="AlphaFoldDB" id="A0A3M7SZL5"/>